<dbReference type="InterPro" id="IPR003829">
    <property type="entry name" value="Pirin_N_dom"/>
</dbReference>
<evidence type="ECO:0000313" key="6">
    <source>
        <dbReference type="EMBL" id="RKP45930.1"/>
    </source>
</evidence>
<feature type="domain" description="Quercetin 2,3-dioxygenase C-terminal cupin" evidence="5">
    <location>
        <begin position="146"/>
        <end position="230"/>
    </location>
</feature>
<dbReference type="PIRSF" id="PIRSF006232">
    <property type="entry name" value="Pirin"/>
    <property type="match status" value="1"/>
</dbReference>
<dbReference type="OrthoDB" id="321327at2"/>
<keyword evidence="2" id="KW-0408">Iron</keyword>
<protein>
    <submittedName>
        <fullName evidence="6">Pirin family protein</fullName>
    </submittedName>
</protein>
<feature type="binding site" evidence="2">
    <location>
        <position position="59"/>
    </location>
    <ligand>
        <name>Fe cation</name>
        <dbReference type="ChEBI" id="CHEBI:24875"/>
    </ligand>
</feature>
<dbReference type="GO" id="GO:0046872">
    <property type="term" value="F:metal ion binding"/>
    <property type="evidence" value="ECO:0007669"/>
    <property type="project" value="UniProtKB-KW"/>
</dbReference>
<dbReference type="EMBL" id="RBZV01000008">
    <property type="protein sequence ID" value="RKP45930.1"/>
    <property type="molecule type" value="Genomic_DNA"/>
</dbReference>
<dbReference type="Gene3D" id="2.60.120.10">
    <property type="entry name" value="Jelly Rolls"/>
    <property type="match status" value="2"/>
</dbReference>
<keyword evidence="2" id="KW-0479">Metal-binding</keyword>
<dbReference type="CDD" id="cd02910">
    <property type="entry name" value="cupin_Yhhw_N"/>
    <property type="match status" value="1"/>
</dbReference>
<gene>
    <name evidence="6" type="ORF">D7S89_18270</name>
</gene>
<dbReference type="PANTHER" id="PTHR43212:SF3">
    <property type="entry name" value="QUERCETIN 2,3-DIOXYGENASE"/>
    <property type="match status" value="1"/>
</dbReference>
<comment type="caution">
    <text evidence="6">The sequence shown here is derived from an EMBL/GenBank/DDBJ whole genome shotgun (WGS) entry which is preliminary data.</text>
</comment>
<keyword evidence="7" id="KW-1185">Reference proteome</keyword>
<organism evidence="6 7">
    <name type="scientific">Trinickia fusca</name>
    <dbReference type="NCBI Taxonomy" id="2419777"/>
    <lineage>
        <taxon>Bacteria</taxon>
        <taxon>Pseudomonadati</taxon>
        <taxon>Pseudomonadota</taxon>
        <taxon>Betaproteobacteria</taxon>
        <taxon>Burkholderiales</taxon>
        <taxon>Burkholderiaceae</taxon>
        <taxon>Trinickia</taxon>
    </lineage>
</organism>
<feature type="domain" description="Pirin N-terminal" evidence="4">
    <location>
        <begin position="12"/>
        <end position="119"/>
    </location>
</feature>
<evidence type="ECO:0000256" key="3">
    <source>
        <dbReference type="RuleBase" id="RU003457"/>
    </source>
</evidence>
<evidence type="ECO:0000259" key="4">
    <source>
        <dbReference type="Pfam" id="PF02678"/>
    </source>
</evidence>
<dbReference type="PANTHER" id="PTHR43212">
    <property type="entry name" value="QUERCETIN 2,3-DIOXYGENASE"/>
    <property type="match status" value="1"/>
</dbReference>
<dbReference type="CDD" id="cd20311">
    <property type="entry name" value="cupin_Yhhw_C"/>
    <property type="match status" value="1"/>
</dbReference>
<dbReference type="Pfam" id="PF17954">
    <property type="entry name" value="Pirin_C_2"/>
    <property type="match status" value="1"/>
</dbReference>
<dbReference type="AlphaFoldDB" id="A0A494X699"/>
<dbReference type="InterPro" id="IPR011051">
    <property type="entry name" value="RmlC_Cupin_sf"/>
</dbReference>
<comment type="cofactor">
    <cofactor evidence="2">
        <name>Fe cation</name>
        <dbReference type="ChEBI" id="CHEBI:24875"/>
    </cofactor>
    <text evidence="2">Binds 1 Fe cation per subunit.</text>
</comment>
<name>A0A494X699_9BURK</name>
<comment type="similarity">
    <text evidence="1 3">Belongs to the pirin family.</text>
</comment>
<evidence type="ECO:0000313" key="7">
    <source>
        <dbReference type="Proteomes" id="UP000280434"/>
    </source>
</evidence>
<dbReference type="InterPro" id="IPR014710">
    <property type="entry name" value="RmlC-like_jellyroll"/>
</dbReference>
<dbReference type="SUPFAM" id="SSF51182">
    <property type="entry name" value="RmlC-like cupins"/>
    <property type="match status" value="1"/>
</dbReference>
<evidence type="ECO:0000256" key="1">
    <source>
        <dbReference type="ARBA" id="ARBA00008416"/>
    </source>
</evidence>
<evidence type="ECO:0000259" key="5">
    <source>
        <dbReference type="Pfam" id="PF17954"/>
    </source>
</evidence>
<proteinExistence type="inferred from homology"/>
<dbReference type="InterPro" id="IPR012093">
    <property type="entry name" value="Pirin"/>
</dbReference>
<feature type="binding site" evidence="2">
    <location>
        <position position="101"/>
    </location>
    <ligand>
        <name>Fe cation</name>
        <dbReference type="ChEBI" id="CHEBI:24875"/>
    </ligand>
</feature>
<sequence>MMTIHRSHERGSFRNDWLDAQFSFEFGSYRNPARRGYSDLLVLNDDIVSPTKGFAAHPHDNVEVLSFPLQGEVEHEDSLGNRETLSYGDVHLMRAGTGIVHSEMNPSLTEHEHHVQWWIAPAHRDSQPAYQKQHYSRETKLGRLCLIASPDGNEGSLQVDQDVRIYASIVRNDAIRHVLAPQRRAYVHVLRGALTINEETLCAGDGAQIEGVAELRLQSSDEAEILLFDLR</sequence>
<evidence type="ECO:0000256" key="2">
    <source>
        <dbReference type="PIRSR" id="PIRSR006232-1"/>
    </source>
</evidence>
<reference evidence="6 7" key="1">
    <citation type="submission" date="2018-10" db="EMBL/GenBank/DDBJ databases">
        <title>Paraburkholderia sp. 7MK8-2, isolated from soil.</title>
        <authorList>
            <person name="Gao Z.-H."/>
            <person name="Qiu L.-H."/>
        </authorList>
    </citation>
    <scope>NUCLEOTIDE SEQUENCE [LARGE SCALE GENOMIC DNA]</scope>
    <source>
        <strain evidence="6 7">7MK8-2</strain>
    </source>
</reference>
<dbReference type="InterPro" id="IPR041602">
    <property type="entry name" value="Quercetinase_C"/>
</dbReference>
<dbReference type="Pfam" id="PF02678">
    <property type="entry name" value="Pirin"/>
    <property type="match status" value="1"/>
</dbReference>
<feature type="binding site" evidence="2">
    <location>
        <position position="103"/>
    </location>
    <ligand>
        <name>Fe cation</name>
        <dbReference type="ChEBI" id="CHEBI:24875"/>
    </ligand>
</feature>
<feature type="binding site" evidence="2">
    <location>
        <position position="57"/>
    </location>
    <ligand>
        <name>Fe cation</name>
        <dbReference type="ChEBI" id="CHEBI:24875"/>
    </ligand>
</feature>
<dbReference type="Proteomes" id="UP000280434">
    <property type="component" value="Unassembled WGS sequence"/>
</dbReference>
<accession>A0A494X699</accession>
<dbReference type="RefSeq" id="WP_121279591.1">
    <property type="nucleotide sequence ID" value="NZ_RBZV01000008.1"/>
</dbReference>